<comment type="caution">
    <text evidence="1">The sequence shown here is derived from an EMBL/GenBank/DDBJ whole genome shotgun (WGS) entry which is preliminary data.</text>
</comment>
<dbReference type="Proteomes" id="UP001627408">
    <property type="component" value="Unassembled WGS sequence"/>
</dbReference>
<dbReference type="RefSeq" id="WP_407593245.1">
    <property type="nucleotide sequence ID" value="NZ_JBHDIY010000002.1"/>
</dbReference>
<organism evidence="1 2">
    <name type="scientific">Tateyamaria armeniaca</name>
    <dbReference type="NCBI Taxonomy" id="2518930"/>
    <lineage>
        <taxon>Bacteria</taxon>
        <taxon>Pseudomonadati</taxon>
        <taxon>Pseudomonadota</taxon>
        <taxon>Alphaproteobacteria</taxon>
        <taxon>Rhodobacterales</taxon>
        <taxon>Roseobacteraceae</taxon>
        <taxon>Tateyamaria</taxon>
    </lineage>
</organism>
<dbReference type="EMBL" id="JBHDIY010000002">
    <property type="protein sequence ID" value="MFL4471404.1"/>
    <property type="molecule type" value="Genomic_DNA"/>
</dbReference>
<evidence type="ECO:0000313" key="2">
    <source>
        <dbReference type="Proteomes" id="UP001627408"/>
    </source>
</evidence>
<sequence>MTDLDARLLAAHAAGDRAVLVTLYQWAADAAETDTARGFYLTHAHVFAMEIDHPDTACLRAALIDMGRETPL</sequence>
<protein>
    <submittedName>
        <fullName evidence="1">Uncharacterized protein</fullName>
    </submittedName>
</protein>
<keyword evidence="2" id="KW-1185">Reference proteome</keyword>
<name>A0ABW8UXC4_9RHOB</name>
<reference evidence="1 2" key="1">
    <citation type="submission" date="2024-08" db="EMBL/GenBank/DDBJ databases">
        <title>Tateyamaria sp. nov., isolated from marine algae.</title>
        <authorList>
            <person name="Choi B.J."/>
            <person name="Kim J.M."/>
            <person name="Lee J.K."/>
            <person name="Choi D.G."/>
            <person name="Bayburt H."/>
            <person name="Baek J.H."/>
            <person name="Han D.M."/>
            <person name="Jeon C.O."/>
        </authorList>
    </citation>
    <scope>NUCLEOTIDE SEQUENCE [LARGE SCALE GENOMIC DNA]</scope>
    <source>
        <strain evidence="1 2">KMU-156</strain>
    </source>
</reference>
<evidence type="ECO:0000313" key="1">
    <source>
        <dbReference type="EMBL" id="MFL4471404.1"/>
    </source>
</evidence>
<accession>A0ABW8UXC4</accession>
<proteinExistence type="predicted"/>
<gene>
    <name evidence="1" type="ORF">ACERZ8_16535</name>
</gene>